<reference evidence="9 10" key="1">
    <citation type="journal article" date="2013" name="PLoS ONE">
        <title>The first genomic and proteomic characterization of a deep-sea sulfate reducer: insights into the piezophilic lifestyle of Desulfovibrio piezophilus.</title>
        <authorList>
            <person name="Pradel N."/>
            <person name="Ji B."/>
            <person name="Gimenez G."/>
            <person name="Talla E."/>
            <person name="Lenoble P."/>
            <person name="Garel M."/>
            <person name="Tamburini C."/>
            <person name="Fourquet P."/>
            <person name="Lebrun R."/>
            <person name="Bertin P."/>
            <person name="Denis Y."/>
            <person name="Pophillat M."/>
            <person name="Barbe V."/>
            <person name="Ollivier B."/>
            <person name="Dolla A."/>
        </authorList>
    </citation>
    <scope>NUCLEOTIDE SEQUENCE [LARGE SCALE GENOMIC DNA]</scope>
    <source>
        <strain evidence="10">DSM 10523 / SB164P1</strain>
    </source>
</reference>
<feature type="compositionally biased region" description="Polar residues" evidence="6">
    <location>
        <begin position="435"/>
        <end position="447"/>
    </location>
</feature>
<dbReference type="eggNOG" id="COG0840">
    <property type="taxonomic scope" value="Bacteria"/>
</dbReference>
<keyword evidence="7" id="KW-0472">Membrane</keyword>
<dbReference type="SMART" id="SM00283">
    <property type="entry name" value="MA"/>
    <property type="match status" value="1"/>
</dbReference>
<dbReference type="NCBIfam" id="TIGR02481">
    <property type="entry name" value="hemeryth_dom"/>
    <property type="match status" value="2"/>
</dbReference>
<keyword evidence="3" id="KW-0408">Iron</keyword>
<dbReference type="PROSITE" id="PS50111">
    <property type="entry name" value="CHEMOTAXIS_TRANSDUC_2"/>
    <property type="match status" value="1"/>
</dbReference>
<dbReference type="eggNOG" id="COG2703">
    <property type="taxonomic scope" value="Bacteria"/>
</dbReference>
<dbReference type="PROSITE" id="PS00550">
    <property type="entry name" value="HEMERYTHRINS"/>
    <property type="match status" value="2"/>
</dbReference>
<dbReference type="PANTHER" id="PTHR32089:SF112">
    <property type="entry name" value="LYSOZYME-LIKE PROTEIN-RELATED"/>
    <property type="match status" value="1"/>
</dbReference>
<evidence type="ECO:0000256" key="7">
    <source>
        <dbReference type="SAM" id="Phobius"/>
    </source>
</evidence>
<keyword evidence="10" id="KW-1185">Reference proteome</keyword>
<dbReference type="SUPFAM" id="SSF47188">
    <property type="entry name" value="Hemerythrin-like"/>
    <property type="match status" value="2"/>
</dbReference>
<dbReference type="NCBIfam" id="NF033749">
    <property type="entry name" value="bact_hemeryth"/>
    <property type="match status" value="2"/>
</dbReference>
<dbReference type="InterPro" id="IPR004089">
    <property type="entry name" value="MCPsignal_dom"/>
</dbReference>
<feature type="transmembrane region" description="Helical" evidence="7">
    <location>
        <begin position="12"/>
        <end position="31"/>
    </location>
</feature>
<feature type="domain" description="Methyl-accepting transducer" evidence="8">
    <location>
        <begin position="156"/>
        <end position="392"/>
    </location>
</feature>
<feature type="transmembrane region" description="Helical" evidence="7">
    <location>
        <begin position="37"/>
        <end position="56"/>
    </location>
</feature>
<keyword evidence="7" id="KW-0812">Transmembrane</keyword>
<dbReference type="PANTHER" id="PTHR32089">
    <property type="entry name" value="METHYL-ACCEPTING CHEMOTAXIS PROTEIN MCPB"/>
    <property type="match status" value="1"/>
</dbReference>
<evidence type="ECO:0000256" key="4">
    <source>
        <dbReference type="ARBA" id="ARBA00023224"/>
    </source>
</evidence>
<dbReference type="HOGENOM" id="CLU_000445_107_18_7"/>
<proteinExistence type="inferred from homology"/>
<evidence type="ECO:0000256" key="1">
    <source>
        <dbReference type="ARBA" id="ARBA00010587"/>
    </source>
</evidence>
<evidence type="ECO:0000259" key="8">
    <source>
        <dbReference type="PROSITE" id="PS50111"/>
    </source>
</evidence>
<evidence type="ECO:0000256" key="5">
    <source>
        <dbReference type="PROSITE-ProRule" id="PRU00284"/>
    </source>
</evidence>
<protein>
    <recommendedName>
        <fullName evidence="8">Methyl-accepting transducer domain-containing protein</fullName>
    </recommendedName>
</protein>
<dbReference type="CDD" id="cd12107">
    <property type="entry name" value="Hemerythrin"/>
    <property type="match status" value="2"/>
</dbReference>
<feature type="region of interest" description="Disordered" evidence="6">
    <location>
        <begin position="435"/>
        <end position="473"/>
    </location>
</feature>
<dbReference type="Pfam" id="PF01814">
    <property type="entry name" value="Hemerythrin"/>
    <property type="match status" value="2"/>
</dbReference>
<dbReference type="SUPFAM" id="SSF58104">
    <property type="entry name" value="Methyl-accepting chemotaxis protein (MCP) signaling domain"/>
    <property type="match status" value="1"/>
</dbReference>
<dbReference type="GO" id="GO:0016020">
    <property type="term" value="C:membrane"/>
    <property type="evidence" value="ECO:0007669"/>
    <property type="project" value="InterPro"/>
</dbReference>
<dbReference type="InterPro" id="IPR012312">
    <property type="entry name" value="Hemerythrin-like"/>
</dbReference>
<dbReference type="InterPro" id="IPR016131">
    <property type="entry name" value="Haemerythrin_Fe_BS"/>
</dbReference>
<evidence type="ECO:0000256" key="2">
    <source>
        <dbReference type="ARBA" id="ARBA00022723"/>
    </source>
</evidence>
<name>M1WS82_PSEP2</name>
<comment type="similarity">
    <text evidence="1">Belongs to the hemerythrin family.</text>
</comment>
<keyword evidence="2" id="KW-0479">Metal-binding</keyword>
<dbReference type="Pfam" id="PF00015">
    <property type="entry name" value="MCPsignal"/>
    <property type="match status" value="1"/>
</dbReference>
<evidence type="ECO:0000256" key="6">
    <source>
        <dbReference type="SAM" id="MobiDB-lite"/>
    </source>
</evidence>
<dbReference type="AlphaFoldDB" id="M1WS82"/>
<organism evidence="9 10">
    <name type="scientific">Pseudodesulfovibrio piezophilus (strain DSM 21447 / JCM 15486 / C1TLV30)</name>
    <name type="common">Desulfovibrio piezophilus</name>
    <dbReference type="NCBI Taxonomy" id="1322246"/>
    <lineage>
        <taxon>Bacteria</taxon>
        <taxon>Pseudomonadati</taxon>
        <taxon>Thermodesulfobacteriota</taxon>
        <taxon>Desulfovibrionia</taxon>
        <taxon>Desulfovibrionales</taxon>
        <taxon>Desulfovibrionaceae</taxon>
    </lineage>
</organism>
<dbReference type="GO" id="GO:0007165">
    <property type="term" value="P:signal transduction"/>
    <property type="evidence" value="ECO:0007669"/>
    <property type="project" value="UniProtKB-KW"/>
</dbReference>
<dbReference type="InterPro" id="IPR012827">
    <property type="entry name" value="Hemerythrin_metal-bd"/>
</dbReference>
<evidence type="ECO:0000313" key="9">
    <source>
        <dbReference type="EMBL" id="CCH50029.1"/>
    </source>
</evidence>
<reference evidence="10" key="2">
    <citation type="journal article" date="2013" name="Stand. Genomic Sci.">
        <title>Complete genome sequence of Desulfocapsa sulfexigens, a marine deltaproteobacterium specialized in disproportionating inorganic sulfur compounds.</title>
        <authorList>
            <person name="Finster K.W."/>
            <person name="Kjeldsen K.U."/>
            <person name="Kube M."/>
            <person name="Reinhardt R."/>
            <person name="Mussmann M."/>
            <person name="Amann R."/>
            <person name="Schreiber L."/>
        </authorList>
    </citation>
    <scope>NUCLEOTIDE SEQUENCE [LARGE SCALE GENOMIC DNA]</scope>
    <source>
        <strain evidence="10">DSM 10523 / SB164P1</strain>
    </source>
</reference>
<dbReference type="PATRIC" id="fig|879567.3.peg.3002"/>
<dbReference type="EMBL" id="FO203427">
    <property type="protein sequence ID" value="CCH50029.1"/>
    <property type="molecule type" value="Genomic_DNA"/>
</dbReference>
<dbReference type="GO" id="GO:0046872">
    <property type="term" value="F:metal ion binding"/>
    <property type="evidence" value="ECO:0007669"/>
    <property type="project" value="UniProtKB-KW"/>
</dbReference>
<sequence length="762" mass="82817">MHSIRLKLAFSLVFICVISIIVSLTGIFSASNTNLTVILAGSLGSILILVISLVIFRSALFPLMRTIRYATRIANGNYGAPYEGDCTGEFLQLKNAIDIIAGEATLKADQCEELDNQLAMSRHELTAAGDELETARKETAKWKQGLISGATKLRELTDLLDAATEGLSEQVAVVTEGANTQLSRSGESALAMDQMNASILDVARNASEAAAQATQAKDRATSGAAVVDQVAEAVASVSALTQRMKDSVHGLGTQADDIGKIMSVITDIADQTNLLALNAAIEAARAGEAGRGFAVVADEVRKLAEKTMDATKEVGSTVQAIQGGVHSSMTEMTQAAEAVEKASSLAAEAETSLKDIVGIVELSSDQAHAIATAAEEQSATSEEINRSVDEVNETSSLIVNGMEESHGMIDNVTSYTTILAEIIQDMSDGNISAIEQRNWSDMQTTTGDRPKSGSRARNTGRSPLPGTSRHKSGSLMEWNSDFVLGLKEIDTQHHKLVDLVNKLNEAMKAGKGKEILGQIFEELKEYTVHHFATEEAFFEEHHYPGTLAHEAEHKKLVDTVLQLEKQFKEGKAALTNDVMQFLKDWLVNHIQGTDRKYVPFLLKAGVEPATPVPGRALRTSGTSPRRSSNLMEWNDDFVIGIREIDSQHKKLVGLVNDLNSAMKSGRGSQKLGQIFEELKEYTVHHFATEEALFEEHHYPGMIAHVAKHKKLVNTVLELEAQFKNGKAALTNDVMEFLKDWLVNHIQGDDRKYVPHLNKAGVH</sequence>
<keyword evidence="4 5" id="KW-0807">Transducer</keyword>
<dbReference type="STRING" id="1322246.BN4_12796"/>
<dbReference type="KEGG" id="dpi:BN4_12796"/>
<gene>
    <name evidence="9" type="ordered locus">BN4_12796</name>
</gene>
<dbReference type="CDD" id="cd11386">
    <property type="entry name" value="MCP_signal"/>
    <property type="match status" value="1"/>
</dbReference>
<accession>M1WS82</accession>
<evidence type="ECO:0000313" key="10">
    <source>
        <dbReference type="Proteomes" id="UP000011724"/>
    </source>
</evidence>
<dbReference type="Proteomes" id="UP000011724">
    <property type="component" value="Chromosome"/>
</dbReference>
<dbReference type="Gene3D" id="1.10.287.950">
    <property type="entry name" value="Methyl-accepting chemotaxis protein"/>
    <property type="match status" value="1"/>
</dbReference>
<keyword evidence="7" id="KW-1133">Transmembrane helix</keyword>
<dbReference type="InterPro" id="IPR035938">
    <property type="entry name" value="Hemerythrin-like_sf"/>
</dbReference>
<evidence type="ECO:0000256" key="3">
    <source>
        <dbReference type="ARBA" id="ARBA00023004"/>
    </source>
</evidence>
<dbReference type="Gene3D" id="1.20.120.50">
    <property type="entry name" value="Hemerythrin-like"/>
    <property type="match status" value="2"/>
</dbReference>
<dbReference type="RefSeq" id="WP_015416071.1">
    <property type="nucleotide sequence ID" value="NC_020409.1"/>
</dbReference>